<evidence type="ECO:0000313" key="5">
    <source>
        <dbReference type="EMBL" id="MSV24663.1"/>
    </source>
</evidence>
<comment type="function">
    <text evidence="3">Acetylation of prosthetic group (2-(5''-phosphoribosyl)-3'-dephosphocoenzyme-A) of the gamma subunit of citrate lyase.</text>
</comment>
<dbReference type="SUPFAM" id="SSF55729">
    <property type="entry name" value="Acyl-CoA N-acyltransferases (Nat)"/>
    <property type="match status" value="1"/>
</dbReference>
<keyword evidence="6" id="KW-1185">Reference proteome</keyword>
<dbReference type="GO" id="GO:0008771">
    <property type="term" value="F:[citrate (pro-3S)-lyase] ligase activity"/>
    <property type="evidence" value="ECO:0007669"/>
    <property type="project" value="UniProtKB-EC"/>
</dbReference>
<comment type="catalytic activity">
    <reaction evidence="3">
        <text>holo-[citrate lyase ACP] + acetate + ATP = acetyl-[citrate lyase ACP] + AMP + diphosphate</text>
        <dbReference type="Rhea" id="RHEA:23788"/>
        <dbReference type="Rhea" id="RHEA-COMP:10158"/>
        <dbReference type="Rhea" id="RHEA-COMP:13710"/>
        <dbReference type="ChEBI" id="CHEBI:30089"/>
        <dbReference type="ChEBI" id="CHEBI:30616"/>
        <dbReference type="ChEBI" id="CHEBI:33019"/>
        <dbReference type="ChEBI" id="CHEBI:82683"/>
        <dbReference type="ChEBI" id="CHEBI:137976"/>
        <dbReference type="ChEBI" id="CHEBI:456215"/>
        <dbReference type="EC" id="6.2.1.22"/>
    </reaction>
</comment>
<dbReference type="InterPro" id="IPR000182">
    <property type="entry name" value="GNAT_dom"/>
</dbReference>
<protein>
    <recommendedName>
        <fullName evidence="3">[Citrate [pro-3S]-lyase] ligase</fullName>
        <ecNumber evidence="3">6.2.1.22</ecNumber>
    </recommendedName>
</protein>
<evidence type="ECO:0000259" key="4">
    <source>
        <dbReference type="PROSITE" id="PS51186"/>
    </source>
</evidence>
<dbReference type="PROSITE" id="PS51186">
    <property type="entry name" value="GNAT"/>
    <property type="match status" value="1"/>
</dbReference>
<dbReference type="InterPro" id="IPR005216">
    <property type="entry name" value="Citrate_lyase_ligase"/>
</dbReference>
<dbReference type="NCBIfam" id="TIGR00124">
    <property type="entry name" value="cit_ly_ligase"/>
    <property type="match status" value="1"/>
</dbReference>
<dbReference type="Gene3D" id="3.40.630.30">
    <property type="match status" value="1"/>
</dbReference>
<proteinExistence type="predicted"/>
<dbReference type="SMART" id="SM00764">
    <property type="entry name" value="Citrate_ly_lig"/>
    <property type="match status" value="1"/>
</dbReference>
<dbReference type="Pfam" id="PF08218">
    <property type="entry name" value="Citrate_ly_lig"/>
    <property type="match status" value="1"/>
</dbReference>
<sequence length="358" mass="39958">MANLRRIFLSDRTALSAADQLMKKAGIRRDPHLDYLCGIYEDSEALIAVGGCYGNTLRCFAIDPEHQGEGLLPPLLTHLIDLQQERGNTGLFLYTKPDAARYFCDLGFYEIARAGDTLVFMENQPDGFSRCLRRLQDETDQAMRQWAGPPVPSRPSAAIVMNANPFTCGHKYLIEQAAARESVLHLFLVSEDVSLFPFAVRRRLVQEGISHLPHVILHDSGPYIISQATFPSYFQKDDEAVSRGHALLDITIFRHIAAALGISRRYAGEEPFSAVTNLYNQVMRKELPKAGVQCTILPRLCRGQTPVSASAVRQILKDRGPSDELSGLVPESTLRWLRSPEAAPVLQRIAAQQDVRHH</sequence>
<dbReference type="GO" id="GO:0016829">
    <property type="term" value="F:lyase activity"/>
    <property type="evidence" value="ECO:0007669"/>
    <property type="project" value="UniProtKB-KW"/>
</dbReference>
<dbReference type="SUPFAM" id="SSF52374">
    <property type="entry name" value="Nucleotidylyl transferase"/>
    <property type="match status" value="1"/>
</dbReference>
<dbReference type="InterPro" id="IPR013166">
    <property type="entry name" value="Citrate_lyase_ligase_C"/>
</dbReference>
<dbReference type="EC" id="6.2.1.22" evidence="3"/>
<keyword evidence="1 3" id="KW-0547">Nucleotide-binding</keyword>
<dbReference type="InterPro" id="IPR014729">
    <property type="entry name" value="Rossmann-like_a/b/a_fold"/>
</dbReference>
<keyword evidence="2 3" id="KW-0067">ATP-binding</keyword>
<dbReference type="EMBL" id="VUNL01000005">
    <property type="protein sequence ID" value="MSV24663.1"/>
    <property type="molecule type" value="Genomic_DNA"/>
</dbReference>
<organism evidence="5 6">
    <name type="scientific">Selenomonas montiformis</name>
    <dbReference type="NCBI Taxonomy" id="2652285"/>
    <lineage>
        <taxon>Bacteria</taxon>
        <taxon>Bacillati</taxon>
        <taxon>Bacillota</taxon>
        <taxon>Negativicutes</taxon>
        <taxon>Selenomonadales</taxon>
        <taxon>Selenomonadaceae</taxon>
        <taxon>Selenomonas</taxon>
    </lineage>
</organism>
<comment type="caution">
    <text evidence="5">The sequence shown here is derived from an EMBL/GenBank/DDBJ whole genome shotgun (WGS) entry which is preliminary data.</text>
</comment>
<reference evidence="5 6" key="1">
    <citation type="submission" date="2019-08" db="EMBL/GenBank/DDBJ databases">
        <title>In-depth cultivation of the pig gut microbiome towards novel bacterial diversity and tailored functional studies.</title>
        <authorList>
            <person name="Wylensek D."/>
            <person name="Hitch T.C.A."/>
            <person name="Clavel T."/>
        </authorList>
    </citation>
    <scope>NUCLEOTIDE SEQUENCE [LARGE SCALE GENOMIC DNA]</scope>
    <source>
        <strain evidence="6">WCA-380-WT-3B3</strain>
    </source>
</reference>
<dbReference type="Gene3D" id="3.40.50.620">
    <property type="entry name" value="HUPs"/>
    <property type="match status" value="1"/>
</dbReference>
<keyword evidence="5" id="KW-0456">Lyase</keyword>
<keyword evidence="3 5" id="KW-0436">Ligase</keyword>
<accession>A0A6I2UR49</accession>
<evidence type="ECO:0000256" key="2">
    <source>
        <dbReference type="ARBA" id="ARBA00022840"/>
    </source>
</evidence>
<dbReference type="InterPro" id="IPR016181">
    <property type="entry name" value="Acyl_CoA_acyltransferase"/>
</dbReference>
<dbReference type="GO" id="GO:0005524">
    <property type="term" value="F:ATP binding"/>
    <property type="evidence" value="ECO:0007669"/>
    <property type="project" value="UniProtKB-UniRule"/>
</dbReference>
<dbReference type="GO" id="GO:0016747">
    <property type="term" value="F:acyltransferase activity, transferring groups other than amino-acyl groups"/>
    <property type="evidence" value="ECO:0007669"/>
    <property type="project" value="InterPro"/>
</dbReference>
<name>A0A6I2UR49_9FIRM</name>
<gene>
    <name evidence="5" type="primary">citC</name>
    <name evidence="5" type="ORF">FYJ78_05590</name>
</gene>
<evidence type="ECO:0000256" key="1">
    <source>
        <dbReference type="ARBA" id="ARBA00022741"/>
    </source>
</evidence>
<dbReference type="RefSeq" id="WP_154620433.1">
    <property type="nucleotide sequence ID" value="NZ_VUNL01000005.1"/>
</dbReference>
<dbReference type="AlphaFoldDB" id="A0A6I2UR49"/>
<dbReference type="Proteomes" id="UP000430222">
    <property type="component" value="Unassembled WGS sequence"/>
</dbReference>
<dbReference type="PANTHER" id="PTHR40599:SF1">
    <property type="entry name" value="[CITRATE [PRO-3S]-LYASE] LIGASE"/>
    <property type="match status" value="1"/>
</dbReference>
<evidence type="ECO:0000256" key="3">
    <source>
        <dbReference type="PIRNR" id="PIRNR005751"/>
    </source>
</evidence>
<dbReference type="PANTHER" id="PTHR40599">
    <property type="entry name" value="[CITRATE [PRO-3S]-LYASE] LIGASE"/>
    <property type="match status" value="1"/>
</dbReference>
<dbReference type="PIRSF" id="PIRSF005751">
    <property type="entry name" value="Acet_citr_lig"/>
    <property type="match status" value="1"/>
</dbReference>
<evidence type="ECO:0000313" key="6">
    <source>
        <dbReference type="Proteomes" id="UP000430222"/>
    </source>
</evidence>
<feature type="domain" description="N-acetyltransferase" evidence="4">
    <location>
        <begin position="1"/>
        <end position="126"/>
    </location>
</feature>